<feature type="domain" description="Methyl-accepting transducer" evidence="4">
    <location>
        <begin position="4"/>
        <end position="60"/>
    </location>
</feature>
<evidence type="ECO:0000256" key="1">
    <source>
        <dbReference type="ARBA" id="ARBA00022500"/>
    </source>
</evidence>
<sequence length="90" mass="9527">MACISEGETLVNSTSETLGTIARQAQQMAELVTEMSSATTEQSVGIEEINRAMTQLEQVTQQNATLTPRGRPPGTGFCTPTAVTVSSGHR</sequence>
<feature type="region of interest" description="Disordered" evidence="3">
    <location>
        <begin position="65"/>
        <end position="90"/>
    </location>
</feature>
<dbReference type="Proteomes" id="UP000253204">
    <property type="component" value="Unassembled WGS sequence"/>
</dbReference>
<keyword evidence="1" id="KW-0145">Chemotaxis</keyword>
<dbReference type="SUPFAM" id="SSF58104">
    <property type="entry name" value="Methyl-accepting chemotaxis protein (MCP) signaling domain"/>
    <property type="match status" value="1"/>
</dbReference>
<dbReference type="PANTHER" id="PTHR43531">
    <property type="entry name" value="PROTEIN ICFG"/>
    <property type="match status" value="1"/>
</dbReference>
<dbReference type="Gene3D" id="1.10.287.950">
    <property type="entry name" value="Methyl-accepting chemotaxis protein"/>
    <property type="match status" value="1"/>
</dbReference>
<protein>
    <recommendedName>
        <fullName evidence="4">Methyl-accepting transducer domain-containing protein</fullName>
    </recommendedName>
</protein>
<dbReference type="RefSeq" id="WP_114488287.1">
    <property type="nucleotide sequence ID" value="NZ_CBCSHM010000057.1"/>
</dbReference>
<dbReference type="PANTHER" id="PTHR43531:SF11">
    <property type="entry name" value="METHYL-ACCEPTING CHEMOTAXIS PROTEIN 3"/>
    <property type="match status" value="1"/>
</dbReference>
<evidence type="ECO:0000313" key="6">
    <source>
        <dbReference type="Proteomes" id="UP000253204"/>
    </source>
</evidence>
<dbReference type="GO" id="GO:0006935">
    <property type="term" value="P:chemotaxis"/>
    <property type="evidence" value="ECO:0007669"/>
    <property type="project" value="UniProtKB-KW"/>
</dbReference>
<evidence type="ECO:0000259" key="4">
    <source>
        <dbReference type="Pfam" id="PF00015"/>
    </source>
</evidence>
<dbReference type="GO" id="GO:0005886">
    <property type="term" value="C:plasma membrane"/>
    <property type="evidence" value="ECO:0007669"/>
    <property type="project" value="TreeGrafter"/>
</dbReference>
<dbReference type="AlphaFoldDB" id="A0A368TQK1"/>
<gene>
    <name evidence="5" type="ORF">DU506_18165</name>
</gene>
<evidence type="ECO:0000313" key="5">
    <source>
        <dbReference type="EMBL" id="RCV86586.1"/>
    </source>
</evidence>
<accession>A0A368TQK1</accession>
<keyword evidence="6" id="KW-1185">Reference proteome</keyword>
<name>A0A368TQK1_9GAMM</name>
<comment type="similarity">
    <text evidence="2">Belongs to the methyl-accepting chemotaxis (MCP) protein family.</text>
</comment>
<organism evidence="5 6">
    <name type="scientific">Vreelandella rituensis</name>
    <dbReference type="NCBI Taxonomy" id="2282306"/>
    <lineage>
        <taxon>Bacteria</taxon>
        <taxon>Pseudomonadati</taxon>
        <taxon>Pseudomonadota</taxon>
        <taxon>Gammaproteobacteria</taxon>
        <taxon>Oceanospirillales</taxon>
        <taxon>Halomonadaceae</taxon>
        <taxon>Vreelandella</taxon>
    </lineage>
</organism>
<dbReference type="GO" id="GO:0007165">
    <property type="term" value="P:signal transduction"/>
    <property type="evidence" value="ECO:0007669"/>
    <property type="project" value="InterPro"/>
</dbReference>
<feature type="compositionally biased region" description="Polar residues" evidence="3">
    <location>
        <begin position="81"/>
        <end position="90"/>
    </location>
</feature>
<proteinExistence type="inferred from homology"/>
<dbReference type="EMBL" id="QPIJ01000063">
    <property type="protein sequence ID" value="RCV86586.1"/>
    <property type="molecule type" value="Genomic_DNA"/>
</dbReference>
<dbReference type="OrthoDB" id="2489132at2"/>
<dbReference type="GO" id="GO:0004888">
    <property type="term" value="F:transmembrane signaling receptor activity"/>
    <property type="evidence" value="ECO:0007669"/>
    <property type="project" value="TreeGrafter"/>
</dbReference>
<evidence type="ECO:0000256" key="3">
    <source>
        <dbReference type="SAM" id="MobiDB-lite"/>
    </source>
</evidence>
<evidence type="ECO:0000256" key="2">
    <source>
        <dbReference type="ARBA" id="ARBA00029447"/>
    </source>
</evidence>
<reference evidence="5 6" key="1">
    <citation type="submission" date="2018-07" db="EMBL/GenBank/DDBJ databases">
        <title>Halomonas rutogse sp. nov., isolated from Lake TangqianCo on Tibetan Plateau.</title>
        <authorList>
            <person name="Lu H."/>
            <person name="Xing P."/>
            <person name="Wu Q."/>
        </authorList>
    </citation>
    <scope>NUCLEOTIDE SEQUENCE [LARGE SCALE GENOMIC DNA]</scope>
    <source>
        <strain evidence="5 6">TQ8S</strain>
    </source>
</reference>
<comment type="caution">
    <text evidence="5">The sequence shown here is derived from an EMBL/GenBank/DDBJ whole genome shotgun (WGS) entry which is preliminary data.</text>
</comment>
<dbReference type="Pfam" id="PF00015">
    <property type="entry name" value="MCPsignal"/>
    <property type="match status" value="1"/>
</dbReference>
<dbReference type="InterPro" id="IPR051310">
    <property type="entry name" value="MCP_chemotaxis"/>
</dbReference>
<dbReference type="InterPro" id="IPR004089">
    <property type="entry name" value="MCPsignal_dom"/>
</dbReference>